<dbReference type="RefSeq" id="WP_149727268.1">
    <property type="nucleotide sequence ID" value="NZ_VUJV01000001.1"/>
</dbReference>
<feature type="domain" description="Periplasmic binding protein" evidence="4">
    <location>
        <begin position="55"/>
        <end position="308"/>
    </location>
</feature>
<feature type="chain" id="PRO_5038907397" evidence="3">
    <location>
        <begin position="37"/>
        <end position="338"/>
    </location>
</feature>
<dbReference type="Proteomes" id="UP000325003">
    <property type="component" value="Unassembled WGS sequence"/>
</dbReference>
<dbReference type="PANTHER" id="PTHR30036">
    <property type="entry name" value="D-XYLOSE-BINDING PERIPLASMIC PROTEIN"/>
    <property type="match status" value="1"/>
</dbReference>
<dbReference type="Pfam" id="PF13407">
    <property type="entry name" value="Peripla_BP_4"/>
    <property type="match status" value="1"/>
</dbReference>
<evidence type="ECO:0000256" key="1">
    <source>
        <dbReference type="ARBA" id="ARBA00004196"/>
    </source>
</evidence>
<keyword evidence="6" id="KW-1185">Reference proteome</keyword>
<comment type="similarity">
    <text evidence="2">Belongs to the bacterial solute-binding protein 2 family.</text>
</comment>
<dbReference type="AlphaFoldDB" id="A0A5B1LQC4"/>
<comment type="subcellular location">
    <subcellularLocation>
        <location evidence="1">Cell envelope</location>
    </subcellularLocation>
</comment>
<evidence type="ECO:0000259" key="4">
    <source>
        <dbReference type="Pfam" id="PF13407"/>
    </source>
</evidence>
<dbReference type="PANTHER" id="PTHR30036:SF7">
    <property type="entry name" value="ABC TRANSPORTER PERIPLASMIC-BINDING PROTEIN YPHF"/>
    <property type="match status" value="1"/>
</dbReference>
<dbReference type="Gene3D" id="3.40.50.2300">
    <property type="match status" value="2"/>
</dbReference>
<evidence type="ECO:0000313" key="5">
    <source>
        <dbReference type="EMBL" id="KAA1421807.1"/>
    </source>
</evidence>
<dbReference type="InterPro" id="IPR028082">
    <property type="entry name" value="Peripla_BP_I"/>
</dbReference>
<feature type="signal peptide" evidence="3">
    <location>
        <begin position="1"/>
        <end position="36"/>
    </location>
</feature>
<dbReference type="SUPFAM" id="SSF53822">
    <property type="entry name" value="Periplasmic binding protein-like I"/>
    <property type="match status" value="1"/>
</dbReference>
<comment type="caution">
    <text evidence="5">The sequence shown here is derived from an EMBL/GenBank/DDBJ whole genome shotgun (WGS) entry which is preliminary data.</text>
</comment>
<dbReference type="InterPro" id="IPR025997">
    <property type="entry name" value="SBP_2_dom"/>
</dbReference>
<reference evidence="5 6" key="2">
    <citation type="submission" date="2019-09" db="EMBL/GenBank/DDBJ databases">
        <authorList>
            <person name="Jin C."/>
        </authorList>
    </citation>
    <scope>NUCLEOTIDE SEQUENCE [LARGE SCALE GENOMIC DNA]</scope>
    <source>
        <strain evidence="5 6">BN130099</strain>
    </source>
</reference>
<organism evidence="5 6">
    <name type="scientific">Nocardioides humilatus</name>
    <dbReference type="NCBI Taxonomy" id="2607660"/>
    <lineage>
        <taxon>Bacteria</taxon>
        <taxon>Bacillati</taxon>
        <taxon>Actinomycetota</taxon>
        <taxon>Actinomycetes</taxon>
        <taxon>Propionibacteriales</taxon>
        <taxon>Nocardioidaceae</taxon>
        <taxon>Nocardioides</taxon>
    </lineage>
</organism>
<evidence type="ECO:0000256" key="3">
    <source>
        <dbReference type="SAM" id="SignalP"/>
    </source>
</evidence>
<proteinExistence type="inferred from homology"/>
<dbReference type="InterPro" id="IPR050555">
    <property type="entry name" value="Bact_Solute-Bind_Prot2"/>
</dbReference>
<dbReference type="GO" id="GO:0030246">
    <property type="term" value="F:carbohydrate binding"/>
    <property type="evidence" value="ECO:0007669"/>
    <property type="project" value="TreeGrafter"/>
</dbReference>
<sequence length="338" mass="34747">MFRRSTRAGATWRRPALVVGASLLAVSLAACGNSPASEADKKEGKGLKVGVIMLQGDTYYQGIESGLREAVEADGGSVTTGLSNNDPATESQVAQNMIQAQVDAILMQPAGGDASIATMQAIQNAGITLICYGNCTDSALDPENSSGVIQSDNTALGTGTGELAAAYINENLDGAANIAILNCDIASACKLRKAGFKEALEAAGIDANYVTDQEAYLADKATTVAGDILTAHDDVDLFWASNDGGTVGAVVAVNQAGADIPVFGTDISAQLAEYLLDDDGILQVTTGQDPVATAEGAYEMAKKAIAGGENDPFEVELPGIVYDRANPDTVQAFLDDAE</sequence>
<evidence type="ECO:0000313" key="6">
    <source>
        <dbReference type="Proteomes" id="UP000325003"/>
    </source>
</evidence>
<accession>A0A5B1LQC4</accession>
<dbReference type="EMBL" id="VUJV01000001">
    <property type="protein sequence ID" value="KAA1421807.1"/>
    <property type="molecule type" value="Genomic_DNA"/>
</dbReference>
<reference evidence="5 6" key="1">
    <citation type="submission" date="2019-09" db="EMBL/GenBank/DDBJ databases">
        <title>Nocardioides panacisoli sp. nov., isolated from the soil of a ginseng field.</title>
        <authorList>
            <person name="Cho C."/>
        </authorList>
    </citation>
    <scope>NUCLEOTIDE SEQUENCE [LARGE SCALE GENOMIC DNA]</scope>
    <source>
        <strain evidence="5 6">BN130099</strain>
    </source>
</reference>
<dbReference type="GO" id="GO:0030288">
    <property type="term" value="C:outer membrane-bounded periplasmic space"/>
    <property type="evidence" value="ECO:0007669"/>
    <property type="project" value="TreeGrafter"/>
</dbReference>
<keyword evidence="3" id="KW-0732">Signal</keyword>
<protein>
    <submittedName>
        <fullName evidence="5">Sugar ABC transporter substrate-binding protein</fullName>
    </submittedName>
</protein>
<evidence type="ECO:0000256" key="2">
    <source>
        <dbReference type="ARBA" id="ARBA00007639"/>
    </source>
</evidence>
<dbReference type="PROSITE" id="PS51257">
    <property type="entry name" value="PROKAR_LIPOPROTEIN"/>
    <property type="match status" value="1"/>
</dbReference>
<gene>
    <name evidence="5" type="ORF">F0U44_05935</name>
</gene>
<name>A0A5B1LQC4_9ACTN</name>